<evidence type="ECO:0008006" key="6">
    <source>
        <dbReference type="Google" id="ProtNLM"/>
    </source>
</evidence>
<name>A0A0D1US76_ANEMI</name>
<dbReference type="PATRIC" id="fig|47500.12.peg.3793"/>
<dbReference type="AlphaFoldDB" id="A0A0D1US76"/>
<dbReference type="GeneID" id="51990387"/>
<evidence type="ECO:0000313" key="4">
    <source>
        <dbReference type="Proteomes" id="UP000037269"/>
    </source>
</evidence>
<evidence type="ECO:0000313" key="5">
    <source>
        <dbReference type="Proteomes" id="UP000182836"/>
    </source>
</evidence>
<accession>A0A0D1US76</accession>
<gene>
    <name evidence="2" type="ORF">AF333_15185</name>
    <name evidence="3" type="ORF">SAMN04487909_11964</name>
</gene>
<dbReference type="EMBL" id="LGUG01000004">
    <property type="protein sequence ID" value="KON96616.1"/>
    <property type="molecule type" value="Genomic_DNA"/>
</dbReference>
<keyword evidence="4" id="KW-1185">Reference proteome</keyword>
<protein>
    <recommendedName>
        <fullName evidence="6">Lipoprotein</fullName>
    </recommendedName>
</protein>
<reference evidence="3 5" key="2">
    <citation type="submission" date="2016-10" db="EMBL/GenBank/DDBJ databases">
        <authorList>
            <person name="de Groot N.N."/>
        </authorList>
    </citation>
    <scope>NUCLEOTIDE SEQUENCE [LARGE SCALE GENOMIC DNA]</scope>
    <source>
        <strain evidence="3 5">DSM 2895</strain>
    </source>
</reference>
<reference evidence="2 4" key="1">
    <citation type="submission" date="2015-07" db="EMBL/GenBank/DDBJ databases">
        <title>Fjat-14205 dsm 2895.</title>
        <authorList>
            <person name="Liu B."/>
            <person name="Wang J."/>
            <person name="Zhu Y."/>
            <person name="Liu G."/>
            <person name="Chen Q."/>
            <person name="Chen Z."/>
            <person name="Lan J."/>
            <person name="Che J."/>
            <person name="Ge C."/>
            <person name="Shi H."/>
            <person name="Pan Z."/>
            <person name="Liu X."/>
        </authorList>
    </citation>
    <scope>NUCLEOTIDE SEQUENCE [LARGE SCALE GENOMIC DNA]</scope>
    <source>
        <strain evidence="2 4">DSM 2895</strain>
    </source>
</reference>
<dbReference type="RefSeq" id="WP_043066593.1">
    <property type="nucleotide sequence ID" value="NZ_BJOA01000284.1"/>
</dbReference>
<dbReference type="EMBL" id="FNED01000019">
    <property type="protein sequence ID" value="SDJ50719.1"/>
    <property type="molecule type" value="Genomic_DNA"/>
</dbReference>
<dbReference type="PROSITE" id="PS51257">
    <property type="entry name" value="PROKAR_LIPOPROTEIN"/>
    <property type="match status" value="1"/>
</dbReference>
<proteinExistence type="predicted"/>
<dbReference type="OrthoDB" id="2989717at2"/>
<sequence>MKVMRFFVTFFSCLVITVGCSNSATQSYILSFSGEGEHWKSSLEIHGNNHINSRKEDFTLQYKDKNIKYIGEVSYKVEKSNIVVKSGKDNLATGKNELKSSSACKGCARAYPEDKWIVTVEWNGKSETFPMLLGEK</sequence>
<evidence type="ECO:0000313" key="3">
    <source>
        <dbReference type="EMBL" id="SDJ50719.1"/>
    </source>
</evidence>
<dbReference type="Proteomes" id="UP000037269">
    <property type="component" value="Unassembled WGS sequence"/>
</dbReference>
<dbReference type="Proteomes" id="UP000182836">
    <property type="component" value="Unassembled WGS sequence"/>
</dbReference>
<evidence type="ECO:0000313" key="2">
    <source>
        <dbReference type="EMBL" id="KON96616.1"/>
    </source>
</evidence>
<evidence type="ECO:0000256" key="1">
    <source>
        <dbReference type="SAM" id="SignalP"/>
    </source>
</evidence>
<feature type="chain" id="PRO_5010414637" description="Lipoprotein" evidence="1">
    <location>
        <begin position="24"/>
        <end position="136"/>
    </location>
</feature>
<keyword evidence="1" id="KW-0732">Signal</keyword>
<feature type="signal peptide" evidence="1">
    <location>
        <begin position="1"/>
        <end position="23"/>
    </location>
</feature>
<organism evidence="2 4">
    <name type="scientific">Aneurinibacillus migulanus</name>
    <name type="common">Bacillus migulanus</name>
    <dbReference type="NCBI Taxonomy" id="47500"/>
    <lineage>
        <taxon>Bacteria</taxon>
        <taxon>Bacillati</taxon>
        <taxon>Bacillota</taxon>
        <taxon>Bacilli</taxon>
        <taxon>Bacillales</taxon>
        <taxon>Paenibacillaceae</taxon>
        <taxon>Aneurinibacillus group</taxon>
        <taxon>Aneurinibacillus</taxon>
    </lineage>
</organism>